<name>A0A6C2YKJ2_9BACT</name>
<dbReference type="Proteomes" id="UP000464378">
    <property type="component" value="Chromosome"/>
</dbReference>
<evidence type="ECO:0000313" key="1">
    <source>
        <dbReference type="EMBL" id="VIP01821.1"/>
    </source>
</evidence>
<organism evidence="1">
    <name type="scientific">Tuwongella immobilis</name>
    <dbReference type="NCBI Taxonomy" id="692036"/>
    <lineage>
        <taxon>Bacteria</taxon>
        <taxon>Pseudomonadati</taxon>
        <taxon>Planctomycetota</taxon>
        <taxon>Planctomycetia</taxon>
        <taxon>Gemmatales</taxon>
        <taxon>Gemmataceae</taxon>
        <taxon>Tuwongella</taxon>
    </lineage>
</organism>
<protein>
    <submittedName>
        <fullName evidence="1">Uncharacterized protein</fullName>
    </submittedName>
</protein>
<proteinExistence type="predicted"/>
<dbReference type="InParanoid" id="A0A6C2YKJ2"/>
<dbReference type="KEGG" id="tim:GMBLW1_21390"/>
<sequence>MAGVVPSRLHHDDDDEVLVAFRAYLRREVGGDAVRLLDRRLDGVSLRQLAGDQGVGVNAWAVRRLVRRVREAAMEFARQQHDDEFVRAMERLLSPARRVEEWSG</sequence>
<evidence type="ECO:0000313" key="2">
    <source>
        <dbReference type="Proteomes" id="UP000464378"/>
    </source>
</evidence>
<dbReference type="AlphaFoldDB" id="A0A6C2YKJ2"/>
<dbReference type="EMBL" id="LR586016">
    <property type="protein sequence ID" value="VIP01821.1"/>
    <property type="molecule type" value="Genomic_DNA"/>
</dbReference>
<accession>A0A6C2YKJ2</accession>
<gene>
    <name evidence="1" type="ORF">GMBLW1_21390</name>
</gene>
<dbReference type="EMBL" id="LR593887">
    <property type="protein sequence ID" value="VTR99552.1"/>
    <property type="molecule type" value="Genomic_DNA"/>
</dbReference>
<keyword evidence="2" id="KW-1185">Reference proteome</keyword>
<reference evidence="1" key="1">
    <citation type="submission" date="2019-04" db="EMBL/GenBank/DDBJ databases">
        <authorList>
            <consortium name="Science for Life Laboratories"/>
        </authorList>
    </citation>
    <scope>NUCLEOTIDE SEQUENCE</scope>
    <source>
        <strain evidence="1">MBLW1</strain>
    </source>
</reference>
<dbReference type="RefSeq" id="WP_162657067.1">
    <property type="nucleotide sequence ID" value="NZ_LR593887.1"/>
</dbReference>